<dbReference type="AlphaFoldDB" id="A0A919WKL2"/>
<evidence type="ECO:0000313" key="2">
    <source>
        <dbReference type="EMBL" id="GIN63700.1"/>
    </source>
</evidence>
<reference evidence="2" key="1">
    <citation type="submission" date="2021-03" db="EMBL/GenBank/DDBJ databases">
        <title>Antimicrobial resistance genes in bacteria isolated from Japanese honey, and their potential for conferring macrolide and lincosamide resistance in the American foulbrood pathogen Paenibacillus larvae.</title>
        <authorList>
            <person name="Okamoto M."/>
            <person name="Kumagai M."/>
            <person name="Kanamori H."/>
            <person name="Takamatsu D."/>
        </authorList>
    </citation>
    <scope>NUCLEOTIDE SEQUENCE</scope>
    <source>
        <strain evidence="2">J27TS8</strain>
    </source>
</reference>
<accession>A0A919WKL2</accession>
<organism evidence="2 3">
    <name type="scientific">Robertmurraya siralis</name>
    <dbReference type="NCBI Taxonomy" id="77777"/>
    <lineage>
        <taxon>Bacteria</taxon>
        <taxon>Bacillati</taxon>
        <taxon>Bacillota</taxon>
        <taxon>Bacilli</taxon>
        <taxon>Bacillales</taxon>
        <taxon>Bacillaceae</taxon>
        <taxon>Robertmurraya</taxon>
    </lineage>
</organism>
<name>A0A919WKL2_9BACI</name>
<feature type="transmembrane region" description="Helical" evidence="1">
    <location>
        <begin position="90"/>
        <end position="113"/>
    </location>
</feature>
<feature type="transmembrane region" description="Helical" evidence="1">
    <location>
        <begin position="41"/>
        <end position="58"/>
    </location>
</feature>
<gene>
    <name evidence="2" type="ORF">J27TS8_36930</name>
</gene>
<evidence type="ECO:0000256" key="1">
    <source>
        <dbReference type="SAM" id="Phobius"/>
    </source>
</evidence>
<keyword evidence="1" id="KW-0812">Transmembrane</keyword>
<comment type="caution">
    <text evidence="2">The sequence shown here is derived from an EMBL/GenBank/DDBJ whole genome shotgun (WGS) entry which is preliminary data.</text>
</comment>
<sequence>MNEELTGGFLVKYLFNFLLAVFLTGCSYFIASLILQKGLPLWQALIIGFAVVSLGALTEAIGSPMWLIVFIPFPVGMFLLYTFLNVSVWQWFLTYLLTLVLYTVLHIPMSYFFKFHSLIPAWKLS</sequence>
<dbReference type="EMBL" id="BORC01000007">
    <property type="protein sequence ID" value="GIN63700.1"/>
    <property type="molecule type" value="Genomic_DNA"/>
</dbReference>
<keyword evidence="1" id="KW-1133">Transmembrane helix</keyword>
<protein>
    <submittedName>
        <fullName evidence="2">Uncharacterized protein</fullName>
    </submittedName>
</protein>
<proteinExistence type="predicted"/>
<keyword evidence="1" id="KW-0472">Membrane</keyword>
<feature type="transmembrane region" description="Helical" evidence="1">
    <location>
        <begin position="65"/>
        <end position="84"/>
    </location>
</feature>
<dbReference type="Proteomes" id="UP000682111">
    <property type="component" value="Unassembled WGS sequence"/>
</dbReference>
<feature type="transmembrane region" description="Helical" evidence="1">
    <location>
        <begin position="12"/>
        <end position="35"/>
    </location>
</feature>
<keyword evidence="3" id="KW-1185">Reference proteome</keyword>
<evidence type="ECO:0000313" key="3">
    <source>
        <dbReference type="Proteomes" id="UP000682111"/>
    </source>
</evidence>